<evidence type="ECO:0000313" key="4">
    <source>
        <dbReference type="EMBL" id="VDI55711.1"/>
    </source>
</evidence>
<gene>
    <name evidence="3" type="ORF">MGAL_10B018215</name>
    <name evidence="4" type="ORF">MGAL_10B029836</name>
</gene>
<dbReference type="SMART" id="SM00248">
    <property type="entry name" value="ANK"/>
    <property type="match status" value="4"/>
</dbReference>
<dbReference type="Pfam" id="PF12796">
    <property type="entry name" value="Ank_2"/>
    <property type="match status" value="1"/>
</dbReference>
<dbReference type="EMBL" id="UYJE01002549">
    <property type="protein sequence ID" value="VDI11800.1"/>
    <property type="molecule type" value="Genomic_DNA"/>
</dbReference>
<dbReference type="Proteomes" id="UP000596742">
    <property type="component" value="Unassembled WGS sequence"/>
</dbReference>
<dbReference type="InterPro" id="IPR036770">
    <property type="entry name" value="Ankyrin_rpt-contain_sf"/>
</dbReference>
<evidence type="ECO:0000256" key="2">
    <source>
        <dbReference type="SAM" id="MobiDB-lite"/>
    </source>
</evidence>
<dbReference type="PANTHER" id="PTHR24118">
    <property type="entry name" value="POTE ANKYRIN DOMAIN"/>
    <property type="match status" value="1"/>
</dbReference>
<dbReference type="PANTHER" id="PTHR24118:SF99">
    <property type="entry name" value="POTE ANKYRIN DOMAIN FAMILY MEMBER 3C-RELATED"/>
    <property type="match status" value="1"/>
</dbReference>
<dbReference type="Gene3D" id="1.25.40.20">
    <property type="entry name" value="Ankyrin repeat-containing domain"/>
    <property type="match status" value="2"/>
</dbReference>
<feature type="repeat" description="ANK" evidence="1">
    <location>
        <begin position="167"/>
        <end position="199"/>
    </location>
</feature>
<organism evidence="3 5">
    <name type="scientific">Mytilus galloprovincialis</name>
    <name type="common">Mediterranean mussel</name>
    <dbReference type="NCBI Taxonomy" id="29158"/>
    <lineage>
        <taxon>Eukaryota</taxon>
        <taxon>Metazoa</taxon>
        <taxon>Spiralia</taxon>
        <taxon>Lophotrochozoa</taxon>
        <taxon>Mollusca</taxon>
        <taxon>Bivalvia</taxon>
        <taxon>Autobranchia</taxon>
        <taxon>Pteriomorphia</taxon>
        <taxon>Mytilida</taxon>
        <taxon>Mytiloidea</taxon>
        <taxon>Mytilidae</taxon>
        <taxon>Mytilinae</taxon>
        <taxon>Mytilus</taxon>
    </lineage>
</organism>
<keyword evidence="1" id="KW-0040">ANK repeat</keyword>
<protein>
    <submittedName>
        <fullName evidence="3">Uncharacterized protein</fullName>
    </submittedName>
</protein>
<accession>A0A8B6CYJ5</accession>
<evidence type="ECO:0000313" key="3">
    <source>
        <dbReference type="EMBL" id="VDI11800.1"/>
    </source>
</evidence>
<dbReference type="PROSITE" id="PS50088">
    <property type="entry name" value="ANK_REPEAT"/>
    <property type="match status" value="1"/>
</dbReference>
<proteinExistence type="predicted"/>
<dbReference type="InterPro" id="IPR002110">
    <property type="entry name" value="Ankyrin_rpt"/>
</dbReference>
<keyword evidence="5" id="KW-1185">Reference proteome</keyword>
<evidence type="ECO:0000313" key="5">
    <source>
        <dbReference type="Proteomes" id="UP000596742"/>
    </source>
</evidence>
<name>A0A8B6CYJ5_MYTGA</name>
<feature type="compositionally biased region" description="Basic residues" evidence="2">
    <location>
        <begin position="1"/>
        <end position="14"/>
    </location>
</feature>
<evidence type="ECO:0000256" key="1">
    <source>
        <dbReference type="PROSITE-ProRule" id="PRU00023"/>
    </source>
</evidence>
<feature type="region of interest" description="Disordered" evidence="2">
    <location>
        <begin position="1"/>
        <end position="20"/>
    </location>
</feature>
<comment type="caution">
    <text evidence="3">The sequence shown here is derived from an EMBL/GenBank/DDBJ whole genome shotgun (WGS) entry which is preliminary data.</text>
</comment>
<dbReference type="AlphaFoldDB" id="A0A8B6CYJ5"/>
<dbReference type="OrthoDB" id="6049841at2759"/>
<sequence length="891" mass="102567">MDNTRRAKRKRRCKKETSNKTTYRKKKAKVSIDTEFNENNQNESFIDTPVDNIPQNEENLDIYFDYYGYCEETYNYGDGVEPETLQFLKHKIFDLIKATQKSDIICYDAEKYLAAVLGVCSIEQRKEVMQVKKNVYEPLTLACKMTNLNMVKFFVEHCQAEVNGENHNGRPLLCAVANGDEDIVHYLLECNADFNISFAENYNMLMLSLQLFPQEIFKSFGYKSNENFENQDEIDHLKETLALKMPHKFEIVKLLIDKGAIEKCTKEQIFYILTSVFNRSLGVSKESLQILVDKIPNFYNVRNADGMSVLGYEILHRSFHMSEFFDPYFENAKDINEANFLKFHVVPFWEKSNSIENNVDFVLESFTISKESNNICLSDMSDNTCMRYVHPLVYLACTGNITYYMKCLQMPGVPFDDKVNGLEMIGTYCLTHRYYLHAVLCWNAANKLRQHRCLRKTRNKTYFSSNNILKWEEDISLEEVARTVPLQAYVVDMTHVISKIFTDTSQKTIEEVTQSYITHVRTGVMPDLTINTEVCSFMSHVEKYIKDNTTPIEAYTLILIKNALVHERMIGYGDFNTLGAFESLANEFYAKGKILECAALVTYSYPYFVKHLPNEVNLSVIASWDKKNALKNFISPLIDTVLIESLHSKLSFDLSMAIWKCFFLECCVTPRCQRKFLEFASLLVMMKRMARREKTAEEYQRFSEFMKKVIKTDLRNLYGQSLLHYTVPSLSNNKIDMLMSPNNKSPMIYEFSGSVEMIKLLLTYGADPNALDDVGMTPLHFCYFLMLDNNEESGIGKPVEIVQTLLEGGAHPDCADFSKCSAIESSQQSLVPLCPVSHQTLQCLASNAILNNGLSFHPDLPPHLVKFVELHKKHGRPTTCCSQNFPEQVFG</sequence>
<reference evidence="3" key="1">
    <citation type="submission" date="2018-11" db="EMBL/GenBank/DDBJ databases">
        <authorList>
            <person name="Alioto T."/>
            <person name="Alioto T."/>
        </authorList>
    </citation>
    <scope>NUCLEOTIDE SEQUENCE</scope>
</reference>
<dbReference type="SUPFAM" id="SSF48403">
    <property type="entry name" value="Ankyrin repeat"/>
    <property type="match status" value="1"/>
</dbReference>
<dbReference type="EMBL" id="UYJE01007527">
    <property type="protein sequence ID" value="VDI55711.1"/>
    <property type="molecule type" value="Genomic_DNA"/>
</dbReference>